<proteinExistence type="predicted"/>
<name>A0A6C0C8G0_9ZZZZ</name>
<dbReference type="EMBL" id="MN739347">
    <property type="protein sequence ID" value="QHS99793.1"/>
    <property type="molecule type" value="Genomic_DNA"/>
</dbReference>
<dbReference type="AlphaFoldDB" id="A0A6C0C8G0"/>
<organism evidence="1">
    <name type="scientific">viral metagenome</name>
    <dbReference type="NCBI Taxonomy" id="1070528"/>
    <lineage>
        <taxon>unclassified sequences</taxon>
        <taxon>metagenomes</taxon>
        <taxon>organismal metagenomes</taxon>
    </lineage>
</organism>
<protein>
    <submittedName>
        <fullName evidence="1">Uncharacterized protein</fullName>
    </submittedName>
</protein>
<evidence type="ECO:0000313" key="1">
    <source>
        <dbReference type="EMBL" id="QHS99793.1"/>
    </source>
</evidence>
<sequence>MTNASVRNTGIGAMELWVGKHDKFSEPGYSEPVDEETIISEGDIIIYRQKHNSVLQKVYCRVTRINPSHKSFTIQDGILDIAGNFVSNNKFNTVNKNVLNKKRTLWKYDNTRPITALPGPIVVEKPKATRNRDSKVSDPSWIVKDEDMLKYERMAKNQPDKDCHGSRATYFLKLLYKDSNYIREFQKPSQKLIKRGANAKNWRDINRVFKCSSLHKADNIYQSLGKSLWSKKHKKSPANTWPTITGKSKIPPFQCRYHTKFSNAQCKRSSHKSPSCMCTQHQFIVCV</sequence>
<accession>A0A6C0C8G0</accession>
<reference evidence="1" key="1">
    <citation type="journal article" date="2020" name="Nature">
        <title>Giant virus diversity and host interactions through global metagenomics.</title>
        <authorList>
            <person name="Schulz F."/>
            <person name="Roux S."/>
            <person name="Paez-Espino D."/>
            <person name="Jungbluth S."/>
            <person name="Walsh D.A."/>
            <person name="Denef V.J."/>
            <person name="McMahon K.D."/>
            <person name="Konstantinidis K.T."/>
            <person name="Eloe-Fadrosh E.A."/>
            <person name="Kyrpides N.C."/>
            <person name="Woyke T."/>
        </authorList>
    </citation>
    <scope>NUCLEOTIDE SEQUENCE</scope>
    <source>
        <strain evidence="1">GVMAG-M-3300020187-37</strain>
    </source>
</reference>